<dbReference type="CDD" id="cd02909">
    <property type="entry name" value="cupin_pirin_N"/>
    <property type="match status" value="1"/>
</dbReference>
<feature type="binding site" evidence="2">
    <location>
        <position position="65"/>
    </location>
    <ligand>
        <name>Fe cation</name>
        <dbReference type="ChEBI" id="CHEBI:24875"/>
    </ligand>
</feature>
<comment type="caution">
    <text evidence="6">The sequence shown here is derived from an EMBL/GenBank/DDBJ whole genome shotgun (WGS) entry which is preliminary data.</text>
</comment>
<dbReference type="Proteomes" id="UP000623067">
    <property type="component" value="Unassembled WGS sequence"/>
</dbReference>
<dbReference type="InterPro" id="IPR014710">
    <property type="entry name" value="RmlC-like_jellyroll"/>
</dbReference>
<keyword evidence="7" id="KW-1185">Reference proteome</keyword>
<name>A0A916WTF4_9SPHN</name>
<dbReference type="CDD" id="cd02247">
    <property type="entry name" value="cupin_pirin_C"/>
    <property type="match status" value="1"/>
</dbReference>
<keyword evidence="2" id="KW-0479">Metal-binding</keyword>
<comment type="cofactor">
    <cofactor evidence="2">
        <name>Fe cation</name>
        <dbReference type="ChEBI" id="CHEBI:24875"/>
    </cofactor>
    <text evidence="2">Binds 1 Fe cation per subunit.</text>
</comment>
<dbReference type="Pfam" id="PF05726">
    <property type="entry name" value="Pirin_C"/>
    <property type="match status" value="1"/>
</dbReference>
<dbReference type="SUPFAM" id="SSF51182">
    <property type="entry name" value="RmlC-like cupins"/>
    <property type="match status" value="1"/>
</dbReference>
<dbReference type="InterPro" id="IPR003829">
    <property type="entry name" value="Pirin_N_dom"/>
</dbReference>
<feature type="domain" description="Pirin N-terminal" evidence="4">
    <location>
        <begin position="26"/>
        <end position="131"/>
    </location>
</feature>
<dbReference type="Pfam" id="PF02678">
    <property type="entry name" value="Pirin"/>
    <property type="match status" value="1"/>
</dbReference>
<proteinExistence type="inferred from homology"/>
<feature type="binding site" evidence="2">
    <location>
        <position position="109"/>
    </location>
    <ligand>
        <name>Fe cation</name>
        <dbReference type="ChEBI" id="CHEBI:24875"/>
    </ligand>
</feature>
<organism evidence="6 7">
    <name type="scientific">Sphingomonas metalli</name>
    <dbReference type="NCBI Taxonomy" id="1779358"/>
    <lineage>
        <taxon>Bacteria</taxon>
        <taxon>Pseudomonadati</taxon>
        <taxon>Pseudomonadota</taxon>
        <taxon>Alphaproteobacteria</taxon>
        <taxon>Sphingomonadales</taxon>
        <taxon>Sphingomonadaceae</taxon>
        <taxon>Sphingomonas</taxon>
    </lineage>
</organism>
<reference evidence="6" key="2">
    <citation type="submission" date="2020-09" db="EMBL/GenBank/DDBJ databases">
        <authorList>
            <person name="Sun Q."/>
            <person name="Zhou Y."/>
        </authorList>
    </citation>
    <scope>NUCLEOTIDE SEQUENCE</scope>
    <source>
        <strain evidence="6">CGMCC 1.15330</strain>
    </source>
</reference>
<feature type="binding site" evidence="2">
    <location>
        <position position="111"/>
    </location>
    <ligand>
        <name>Fe cation</name>
        <dbReference type="ChEBI" id="CHEBI:24875"/>
    </ligand>
</feature>
<evidence type="ECO:0000256" key="1">
    <source>
        <dbReference type="ARBA" id="ARBA00008416"/>
    </source>
</evidence>
<reference evidence="6" key="1">
    <citation type="journal article" date="2014" name="Int. J. Syst. Evol. Microbiol.">
        <title>Complete genome sequence of Corynebacterium casei LMG S-19264T (=DSM 44701T), isolated from a smear-ripened cheese.</title>
        <authorList>
            <consortium name="US DOE Joint Genome Institute (JGI-PGF)"/>
            <person name="Walter F."/>
            <person name="Albersmeier A."/>
            <person name="Kalinowski J."/>
            <person name="Ruckert C."/>
        </authorList>
    </citation>
    <scope>NUCLEOTIDE SEQUENCE</scope>
    <source>
        <strain evidence="6">CGMCC 1.15330</strain>
    </source>
</reference>
<evidence type="ECO:0008006" key="8">
    <source>
        <dbReference type="Google" id="ProtNLM"/>
    </source>
</evidence>
<dbReference type="InterPro" id="IPR011051">
    <property type="entry name" value="RmlC_Cupin_sf"/>
</dbReference>
<dbReference type="RefSeq" id="WP_188658322.1">
    <property type="nucleotide sequence ID" value="NZ_BMIH01000002.1"/>
</dbReference>
<feature type="domain" description="Pirin C-terminal" evidence="5">
    <location>
        <begin position="184"/>
        <end position="284"/>
    </location>
</feature>
<protein>
    <recommendedName>
        <fullName evidence="8">Pirin family protein</fullName>
    </recommendedName>
</protein>
<dbReference type="EMBL" id="BMIH01000002">
    <property type="protein sequence ID" value="GGB28170.1"/>
    <property type="molecule type" value="Genomic_DNA"/>
</dbReference>
<comment type="similarity">
    <text evidence="1 3">Belongs to the pirin family.</text>
</comment>
<accession>A0A916WTF4</accession>
<dbReference type="PANTHER" id="PTHR13903:SF8">
    <property type="entry name" value="PIRIN"/>
    <property type="match status" value="1"/>
</dbReference>
<dbReference type="PANTHER" id="PTHR13903">
    <property type="entry name" value="PIRIN-RELATED"/>
    <property type="match status" value="1"/>
</dbReference>
<dbReference type="PIRSF" id="PIRSF006232">
    <property type="entry name" value="Pirin"/>
    <property type="match status" value="1"/>
</dbReference>
<dbReference type="Gene3D" id="2.60.120.10">
    <property type="entry name" value="Jelly Rolls"/>
    <property type="match status" value="2"/>
</dbReference>
<dbReference type="GO" id="GO:0046872">
    <property type="term" value="F:metal ion binding"/>
    <property type="evidence" value="ECO:0007669"/>
    <property type="project" value="UniProtKB-KW"/>
</dbReference>
<dbReference type="InterPro" id="IPR008778">
    <property type="entry name" value="Pirin_C_dom"/>
</dbReference>
<evidence type="ECO:0000259" key="4">
    <source>
        <dbReference type="Pfam" id="PF02678"/>
    </source>
</evidence>
<keyword evidence="2" id="KW-0408">Iron</keyword>
<dbReference type="AlphaFoldDB" id="A0A916WTF4"/>
<dbReference type="InterPro" id="IPR012093">
    <property type="entry name" value="Pirin"/>
</dbReference>
<sequence length="307" mass="33719">MTIRSSTIDAVDTIILPPVRDLGDGFTVRRALPSAHRRMVGPFIFFDQMGPAAFRAGEGLDVRPHPHIGLATVTYLLDGEILHRDSVGSVQPIRPGEVNWMTAGAGIVHSERTAPEVRAADASLYGLQTWVALPERHEEAASSFAHHKAGDIPRTDADGVAMTVIVGRHDGLVSPVETFSDMVYADLTLAPGARYQLRAEHVERAVYVLSGDIGAEGQTGAFAAHELVVFKPGAEIVLTSERGARLMLIGGEPLPEQRYIYWNFVSSRPERIEQAKEDWRQRRFPGVPDEHEFIPLPDDPPAPVRYP</sequence>
<evidence type="ECO:0000313" key="6">
    <source>
        <dbReference type="EMBL" id="GGB28170.1"/>
    </source>
</evidence>
<evidence type="ECO:0000259" key="5">
    <source>
        <dbReference type="Pfam" id="PF05726"/>
    </source>
</evidence>
<evidence type="ECO:0000313" key="7">
    <source>
        <dbReference type="Proteomes" id="UP000623067"/>
    </source>
</evidence>
<evidence type="ECO:0000256" key="3">
    <source>
        <dbReference type="RuleBase" id="RU003457"/>
    </source>
</evidence>
<evidence type="ECO:0000256" key="2">
    <source>
        <dbReference type="PIRSR" id="PIRSR006232-1"/>
    </source>
</evidence>
<gene>
    <name evidence="6" type="ORF">GCM10011380_17230</name>
</gene>
<feature type="binding site" evidence="2">
    <location>
        <position position="67"/>
    </location>
    <ligand>
        <name>Fe cation</name>
        <dbReference type="ChEBI" id="CHEBI:24875"/>
    </ligand>
</feature>